<organism evidence="3">
    <name type="scientific">Caenorhabditis brenneri</name>
    <name type="common">Nematode worm</name>
    <dbReference type="NCBI Taxonomy" id="135651"/>
    <lineage>
        <taxon>Eukaryota</taxon>
        <taxon>Metazoa</taxon>
        <taxon>Ecdysozoa</taxon>
        <taxon>Nematoda</taxon>
        <taxon>Chromadorea</taxon>
        <taxon>Rhabditida</taxon>
        <taxon>Rhabditina</taxon>
        <taxon>Rhabditomorpha</taxon>
        <taxon>Rhabditoidea</taxon>
        <taxon>Rhabditidae</taxon>
        <taxon>Peloderinae</taxon>
        <taxon>Caenorhabditis</taxon>
    </lineage>
</organism>
<gene>
    <name evidence="2" type="ORF">CAEBREN_03977</name>
</gene>
<sequence>MIKTILVLASTFFVIHATNYCLRETELNDDQFFDEVHGYFNGRKPQRTVAIECPDPKDNSTCLYIVDRMGYFKDGSWFVARFLTPVPSLTKGFLSMSKLAKPIFKTKRTADTAIWPVDVGTMDVLTPNAVEFATLFTSGHFPINHNFTANFTFLGVATGGLMSFLNEHFKNIKITGIDIDPQSEYLAKKWFGYHDRDNSKILIGDGAEFIIKMAERGETSNAVLIDACHNIEPADGIFCPVEAARTPQFLDSLSKVIGSKGMTTFNVYNHHAIPDSYKRVLSDFSKHFVECKLIENYIGNVFITCFNEKERNYEVDTEKTREFLTKTRVVSFMRNLM</sequence>
<dbReference type="AlphaFoldDB" id="G0P1R9"/>
<accession>G0P1R9</accession>
<evidence type="ECO:0000313" key="3">
    <source>
        <dbReference type="Proteomes" id="UP000008068"/>
    </source>
</evidence>
<dbReference type="STRING" id="135651.G0P1R9"/>
<dbReference type="InterPro" id="IPR029063">
    <property type="entry name" value="SAM-dependent_MTases_sf"/>
</dbReference>
<evidence type="ECO:0008006" key="4">
    <source>
        <dbReference type="Google" id="ProtNLM"/>
    </source>
</evidence>
<feature type="signal peptide" evidence="1">
    <location>
        <begin position="1"/>
        <end position="17"/>
    </location>
</feature>
<keyword evidence="3" id="KW-1185">Reference proteome</keyword>
<proteinExistence type="predicted"/>
<evidence type="ECO:0000313" key="2">
    <source>
        <dbReference type="EMBL" id="EGT42772.1"/>
    </source>
</evidence>
<dbReference type="OMA" id="DNSTCLY"/>
<dbReference type="SUPFAM" id="SSF53335">
    <property type="entry name" value="S-adenosyl-L-methionine-dependent methyltransferases"/>
    <property type="match status" value="1"/>
</dbReference>
<dbReference type="InParanoid" id="G0P1R9"/>
<feature type="chain" id="PRO_5003406750" description="Methyltransferase domain-containing protein" evidence="1">
    <location>
        <begin position="18"/>
        <end position="337"/>
    </location>
</feature>
<name>G0P1R9_CAEBE</name>
<dbReference type="HOGENOM" id="CLU_049662_0_0_1"/>
<dbReference type="Gene3D" id="3.40.50.150">
    <property type="entry name" value="Vaccinia Virus protein VP39"/>
    <property type="match status" value="1"/>
</dbReference>
<dbReference type="eggNOG" id="KOG2352">
    <property type="taxonomic scope" value="Eukaryota"/>
</dbReference>
<keyword evidence="1" id="KW-0732">Signal</keyword>
<evidence type="ECO:0000256" key="1">
    <source>
        <dbReference type="SAM" id="SignalP"/>
    </source>
</evidence>
<reference evidence="3" key="1">
    <citation type="submission" date="2011-07" db="EMBL/GenBank/DDBJ databases">
        <authorList>
            <consortium name="Caenorhabditis brenneri Sequencing and Analysis Consortium"/>
            <person name="Wilson R.K."/>
        </authorList>
    </citation>
    <scope>NUCLEOTIDE SEQUENCE [LARGE SCALE GENOMIC DNA]</scope>
    <source>
        <strain evidence="3">PB2801</strain>
    </source>
</reference>
<dbReference type="EMBL" id="GL380017">
    <property type="protein sequence ID" value="EGT42772.1"/>
    <property type="molecule type" value="Genomic_DNA"/>
</dbReference>
<dbReference type="Proteomes" id="UP000008068">
    <property type="component" value="Unassembled WGS sequence"/>
</dbReference>
<protein>
    <recommendedName>
        <fullName evidence="4">Methyltransferase domain-containing protein</fullName>
    </recommendedName>
</protein>
<dbReference type="OrthoDB" id="2016285at2759"/>